<organism evidence="3 4">
    <name type="scientific">Alloprevotella tannerae</name>
    <dbReference type="NCBI Taxonomy" id="76122"/>
    <lineage>
        <taxon>Bacteria</taxon>
        <taxon>Pseudomonadati</taxon>
        <taxon>Bacteroidota</taxon>
        <taxon>Bacteroidia</taxon>
        <taxon>Bacteroidales</taxon>
        <taxon>Prevotellaceae</taxon>
        <taxon>Alloprevotella</taxon>
    </lineage>
</organism>
<feature type="chain" id="PRO_5037343896" evidence="2">
    <location>
        <begin position="24"/>
        <end position="877"/>
    </location>
</feature>
<dbReference type="AlphaFoldDB" id="A0A929RWA1"/>
<dbReference type="PROSITE" id="PS51257">
    <property type="entry name" value="PROKAR_LIPOPROTEIN"/>
    <property type="match status" value="1"/>
</dbReference>
<evidence type="ECO:0000313" key="4">
    <source>
        <dbReference type="Proteomes" id="UP000704068"/>
    </source>
</evidence>
<dbReference type="Proteomes" id="UP000704068">
    <property type="component" value="Unassembled WGS sequence"/>
</dbReference>
<dbReference type="CDD" id="cd13121">
    <property type="entry name" value="BF2867_like_C"/>
    <property type="match status" value="1"/>
</dbReference>
<gene>
    <name evidence="3" type="ORF">HXK21_00270</name>
</gene>
<dbReference type="EMBL" id="JABZGR010000001">
    <property type="protein sequence ID" value="MBF0969466.1"/>
    <property type="molecule type" value="Genomic_DNA"/>
</dbReference>
<keyword evidence="2" id="KW-0732">Signal</keyword>
<proteinExistence type="predicted"/>
<dbReference type="RefSeq" id="WP_303762381.1">
    <property type="nucleotide sequence ID" value="NZ_JABZGR010000001.1"/>
</dbReference>
<protein>
    <submittedName>
        <fullName evidence="3">Fimbrillin family protein</fullName>
    </submittedName>
</protein>
<accession>A0A929RWA1</accession>
<feature type="signal peptide" evidence="2">
    <location>
        <begin position="1"/>
        <end position="23"/>
    </location>
</feature>
<name>A0A929RWA1_9BACT</name>
<feature type="region of interest" description="Disordered" evidence="1">
    <location>
        <begin position="52"/>
        <end position="71"/>
    </location>
</feature>
<evidence type="ECO:0000313" key="3">
    <source>
        <dbReference type="EMBL" id="MBF0969466.1"/>
    </source>
</evidence>
<comment type="caution">
    <text evidence="3">The sequence shown here is derived from an EMBL/GenBank/DDBJ whole genome shotgun (WGS) entry which is preliminary data.</text>
</comment>
<evidence type="ECO:0000256" key="2">
    <source>
        <dbReference type="SAM" id="SignalP"/>
    </source>
</evidence>
<evidence type="ECO:0000256" key="1">
    <source>
        <dbReference type="SAM" id="MobiDB-lite"/>
    </source>
</evidence>
<reference evidence="3" key="1">
    <citation type="submission" date="2020-04" db="EMBL/GenBank/DDBJ databases">
        <title>Deep metagenomics examines the oral microbiome during advanced dental caries in children, revealing novel taxa and co-occurrences with host molecules.</title>
        <authorList>
            <person name="Baker J.L."/>
            <person name="Morton J.T."/>
            <person name="Dinis M."/>
            <person name="Alvarez R."/>
            <person name="Tran N.C."/>
            <person name="Knight R."/>
            <person name="Edlund A."/>
        </authorList>
    </citation>
    <scope>NUCLEOTIDE SEQUENCE</scope>
    <source>
        <strain evidence="3">JCVI_34_bin.1</strain>
    </source>
</reference>
<sequence>MKKKYLRFISMAGFVGLASFLLASCSDEELVPDQGKVVDGITFDVNDVQNMSDANSLPQTKDPSVYETQSSPLKGAGVTGLELVETTVEGVLPIQHTSVTRGLITSDANFTTINKPFAIFGCRDGSATPDFLYNEKINADGTMVNPVQWKRSDAAKLIFYAVHPAADNVNQRITTTSGQLPIISFKPNEDAKLQTDLLVAKTDEFSYETDRKKKLPIHFNHVTTAIEFKIGNDLSYNQKVKTIEILGVIGEGSYDVANKKWTLGTTTKNYKLTLNPTFSTATDIGAVMNGGDGTFFMIPQTLPANAQVKITFESGKYVQAKIGGKDKSGNDKKWVEGTTKTYTISNSKDTSDREFVLTVTPTKDLGDGTTTRKYNEFDVPFTVTSYRHLKGYTGTDRDKAEPWEISKYEYSEDSLNWTEGKPSMVSAITDRGNGGTSAQLCNLKLSDEYKDFKATRIAQLKAMPEITTRKDLSLGANNKQSSANCYIVSAGGKYKIPLYYGNAWKDGQKNEQAYNPTGVSANDSVLKPFRCSTGKITKPKIEGADGAKVLWCSEPDLVTLEGNGLNGTFLEFNVDKTKMTEASAVIAVTKGTDQYNVLWSWHIWITSNEVIDTSNGYFMREPLGFRHTKWGETSYKKDRFVRLTFVQKRSGQVAKLVVKQKPYAVNEGVSMFYQQGRKDPLWYESPFFAQSKGQNKGYNLETSVRIPWGMANSRRISYDGQSKGNWDWLWDQNRENSTYFNLWDGRNNKGFGYNKDFLKTVYDPSPAGFHVPRSVDFVKIKNGNNGKPVTVPMIGRLNPDDFTGIKDNNKGYYWSTERRLGPGNTPDGMKYYGYYGILAWSMKENGSDFFGVYKTGETFPIFSNMSWGYSVIPIKEE</sequence>